<keyword evidence="2 8" id="KW-0808">Transferase</keyword>
<reference evidence="11 12" key="1">
    <citation type="submission" date="2017-01" db="EMBL/GenBank/DDBJ databases">
        <title>Complete Genome Sequence of Paenalcaligenes hominis, Isolated from a paraplegic Patient with neurogenic bladder.</title>
        <authorList>
            <person name="Mukhopadhyay R."/>
            <person name="Joaquin J."/>
            <person name="Hogue R."/>
            <person name="Kilaru A."/>
            <person name="Jospin G."/>
            <person name="Mars K."/>
            <person name="Eisen J.A."/>
            <person name="Chaturvedi V."/>
        </authorList>
    </citation>
    <scope>NUCLEOTIDE SEQUENCE [LARGE SCALE GENOMIC DNA]</scope>
    <source>
        <strain evidence="11 12">15S00501</strain>
    </source>
</reference>
<dbReference type="KEGG" id="phn:PAEH1_02475"/>
<keyword evidence="1 8" id="KW-0028">Amino-acid biosynthesis</keyword>
<dbReference type="InterPro" id="IPR002575">
    <property type="entry name" value="Aminoglycoside_PTrfase"/>
</dbReference>
<comment type="catalytic activity">
    <reaction evidence="8">
        <text>L-homoserine + ATP = O-phospho-L-homoserine + ADP + H(+)</text>
        <dbReference type="Rhea" id="RHEA:13985"/>
        <dbReference type="ChEBI" id="CHEBI:15378"/>
        <dbReference type="ChEBI" id="CHEBI:30616"/>
        <dbReference type="ChEBI" id="CHEBI:57476"/>
        <dbReference type="ChEBI" id="CHEBI:57590"/>
        <dbReference type="ChEBI" id="CHEBI:456216"/>
        <dbReference type="EC" id="2.7.1.39"/>
    </reaction>
</comment>
<proteinExistence type="inferred from homology"/>
<evidence type="ECO:0000256" key="6">
    <source>
        <dbReference type="ARBA" id="ARBA00022840"/>
    </source>
</evidence>
<dbReference type="NCBIfam" id="NF003558">
    <property type="entry name" value="PRK05231.1"/>
    <property type="match status" value="1"/>
</dbReference>
<sequence length="325" mass="36722">MAVFTTVTDADARDLLQHYHLGEMVSLRGISAGIENTNYFLTTTTGDYVLTLFEVLTYEQLPFYIELMHHLAQKGLPVPSPQTLKNGQRLTRLHGKPCAIVSRLAGSFVPEPTTQHCALAATTLAQTHLAAQDYPLFQPNLRSLSWWEKTIPLVLEFLNPTQKTLLESSLKEQQVLFASPLYENLPAGPAHCDLFRDNVLFAGTTEAPVMGGFIDFYFAGCDKWLFDVAVSVNDWCIVRDTGEFQLDLVKSWVSAYNAIRPFTQAEKDAWPLLLEAAALRFWVSRLYDFYHPRPAQSLKPHDPTHFERVLTQRKATVYSLDELLG</sequence>
<accession>A0A1U9JY50</accession>
<dbReference type="Gene3D" id="3.30.200.20">
    <property type="entry name" value="Phosphorylase Kinase, domain 1"/>
    <property type="match status" value="1"/>
</dbReference>
<dbReference type="SUPFAM" id="SSF56112">
    <property type="entry name" value="Protein kinase-like (PK-like)"/>
    <property type="match status" value="1"/>
</dbReference>
<comment type="pathway">
    <text evidence="8">Amino-acid biosynthesis; L-threonine biosynthesis; L-threonine from L-aspartate: step 4/5.</text>
</comment>
<dbReference type="Proteomes" id="UP000189369">
    <property type="component" value="Chromosome"/>
</dbReference>
<keyword evidence="4 8" id="KW-0547">Nucleotide-binding</keyword>
<dbReference type="OrthoDB" id="9777460at2"/>
<dbReference type="HAMAP" id="MF_00301">
    <property type="entry name" value="Homoser_kinase_2"/>
    <property type="match status" value="1"/>
</dbReference>
<comment type="similarity">
    <text evidence="7 8">Belongs to the pseudomonas-type ThrB family.</text>
</comment>
<dbReference type="GO" id="GO:0004413">
    <property type="term" value="F:homoserine kinase activity"/>
    <property type="evidence" value="ECO:0007669"/>
    <property type="project" value="UniProtKB-UniRule"/>
</dbReference>
<dbReference type="CDD" id="cd05153">
    <property type="entry name" value="HomoserineK_II"/>
    <property type="match status" value="1"/>
</dbReference>
<keyword evidence="3 8" id="KW-0791">Threonine biosynthesis</keyword>
<dbReference type="InterPro" id="IPR005280">
    <property type="entry name" value="Homoserine_kinase_II"/>
</dbReference>
<dbReference type="EC" id="2.7.1.39" evidence="8 9"/>
<dbReference type="UniPathway" id="UPA00050">
    <property type="reaction ID" value="UER00064"/>
</dbReference>
<name>A0A1U9JY50_9BURK</name>
<evidence type="ECO:0000256" key="1">
    <source>
        <dbReference type="ARBA" id="ARBA00022605"/>
    </source>
</evidence>
<dbReference type="EMBL" id="CP019697">
    <property type="protein sequence ID" value="AQS50692.1"/>
    <property type="molecule type" value="Genomic_DNA"/>
</dbReference>
<keyword evidence="6 8" id="KW-0067">ATP-binding</keyword>
<evidence type="ECO:0000256" key="2">
    <source>
        <dbReference type="ARBA" id="ARBA00022679"/>
    </source>
</evidence>
<evidence type="ECO:0000259" key="10">
    <source>
        <dbReference type="Pfam" id="PF01636"/>
    </source>
</evidence>
<organism evidence="11 12">
    <name type="scientific">Paenalcaligenes hominis</name>
    <dbReference type="NCBI Taxonomy" id="643674"/>
    <lineage>
        <taxon>Bacteria</taxon>
        <taxon>Pseudomonadati</taxon>
        <taxon>Pseudomonadota</taxon>
        <taxon>Betaproteobacteria</taxon>
        <taxon>Burkholderiales</taxon>
        <taxon>Alcaligenaceae</taxon>
        <taxon>Paenalcaligenes</taxon>
    </lineage>
</organism>
<gene>
    <name evidence="8" type="primary">thrB</name>
    <name evidence="11" type="ORF">PAEH1_02475</name>
</gene>
<evidence type="ECO:0000313" key="11">
    <source>
        <dbReference type="EMBL" id="AQS50692.1"/>
    </source>
</evidence>
<evidence type="ECO:0000256" key="5">
    <source>
        <dbReference type="ARBA" id="ARBA00022777"/>
    </source>
</evidence>
<dbReference type="AlphaFoldDB" id="A0A1U9JY50"/>
<dbReference type="STRING" id="643674.PAEH1_02475"/>
<dbReference type="InterPro" id="IPR050249">
    <property type="entry name" value="Pseudomonas-type_ThrB"/>
</dbReference>
<evidence type="ECO:0000256" key="3">
    <source>
        <dbReference type="ARBA" id="ARBA00022697"/>
    </source>
</evidence>
<protein>
    <recommendedName>
        <fullName evidence="8 9">Homoserine kinase</fullName>
        <shortName evidence="8">HK</shortName>
        <shortName evidence="8">HSK</shortName>
        <ecNumber evidence="8 9">2.7.1.39</ecNumber>
    </recommendedName>
</protein>
<dbReference type="Pfam" id="PF01636">
    <property type="entry name" value="APH"/>
    <property type="match status" value="1"/>
</dbReference>
<evidence type="ECO:0000256" key="9">
    <source>
        <dbReference type="NCBIfam" id="TIGR00938"/>
    </source>
</evidence>
<evidence type="ECO:0000313" key="12">
    <source>
        <dbReference type="Proteomes" id="UP000189369"/>
    </source>
</evidence>
<dbReference type="GO" id="GO:0005524">
    <property type="term" value="F:ATP binding"/>
    <property type="evidence" value="ECO:0007669"/>
    <property type="project" value="UniProtKB-KW"/>
</dbReference>
<feature type="domain" description="Aminoglycoside phosphotransferase" evidence="10">
    <location>
        <begin position="27"/>
        <end position="244"/>
    </location>
</feature>
<keyword evidence="5 8" id="KW-0418">Kinase</keyword>
<dbReference type="PANTHER" id="PTHR21064">
    <property type="entry name" value="AMINOGLYCOSIDE PHOSPHOTRANSFERASE DOMAIN-CONTAINING PROTEIN-RELATED"/>
    <property type="match status" value="1"/>
</dbReference>
<dbReference type="GO" id="GO:0009088">
    <property type="term" value="P:threonine biosynthetic process"/>
    <property type="evidence" value="ECO:0007669"/>
    <property type="project" value="UniProtKB-UniRule"/>
</dbReference>
<dbReference type="InterPro" id="IPR011009">
    <property type="entry name" value="Kinase-like_dom_sf"/>
</dbReference>
<dbReference type="NCBIfam" id="TIGR00938">
    <property type="entry name" value="thrB_alt"/>
    <property type="match status" value="1"/>
</dbReference>
<dbReference type="PANTHER" id="PTHR21064:SF6">
    <property type="entry name" value="AMINOGLYCOSIDE PHOSPHOTRANSFERASE DOMAIN-CONTAINING PROTEIN"/>
    <property type="match status" value="1"/>
</dbReference>
<evidence type="ECO:0000256" key="4">
    <source>
        <dbReference type="ARBA" id="ARBA00022741"/>
    </source>
</evidence>
<evidence type="ECO:0000256" key="8">
    <source>
        <dbReference type="HAMAP-Rule" id="MF_00301"/>
    </source>
</evidence>
<evidence type="ECO:0000256" key="7">
    <source>
        <dbReference type="ARBA" id="ARBA00038240"/>
    </source>
</evidence>
<dbReference type="Gene3D" id="3.90.1200.10">
    <property type="match status" value="1"/>
</dbReference>